<dbReference type="Proteomes" id="UP001144673">
    <property type="component" value="Chromosome 1"/>
</dbReference>
<dbReference type="InterPro" id="IPR045030">
    <property type="entry name" value="LYSM1-4"/>
</dbReference>
<feature type="region of interest" description="Disordered" evidence="2">
    <location>
        <begin position="286"/>
        <end position="312"/>
    </location>
</feature>
<dbReference type="Gene3D" id="3.10.350.10">
    <property type="entry name" value="LysM domain"/>
    <property type="match status" value="1"/>
</dbReference>
<dbReference type="RefSeq" id="XP_056060284.1">
    <property type="nucleotide sequence ID" value="XM_056192025.1"/>
</dbReference>
<name>A0A9W8UTQ8_AKAMU</name>
<evidence type="ECO:0000256" key="2">
    <source>
        <dbReference type="SAM" id="MobiDB-lite"/>
    </source>
</evidence>
<feature type="region of interest" description="Disordered" evidence="2">
    <location>
        <begin position="111"/>
        <end position="160"/>
    </location>
</feature>
<comment type="caution">
    <text evidence="3">The sequence shown here is derived from an EMBL/GenBank/DDBJ whole genome shotgun (WGS) entry which is preliminary data.</text>
</comment>
<reference evidence="3" key="1">
    <citation type="journal article" date="2023" name="Access Microbiol">
        <title>De-novo genome assembly for Akanthomyces muscarius, a biocontrol agent of insect agricultural pests.</title>
        <authorList>
            <person name="Erdos Z."/>
            <person name="Studholme D.J."/>
            <person name="Raymond B."/>
            <person name="Sharma M."/>
        </authorList>
    </citation>
    <scope>NUCLEOTIDE SEQUENCE</scope>
    <source>
        <strain evidence="3">Ve6</strain>
    </source>
</reference>
<comment type="similarity">
    <text evidence="1">Belongs to the secreted LysM effector family.</text>
</comment>
<dbReference type="PANTHER" id="PTHR20932:SF8">
    <property type="entry name" value="LD22649P"/>
    <property type="match status" value="1"/>
</dbReference>
<evidence type="ECO:0000256" key="1">
    <source>
        <dbReference type="ARBA" id="ARBA00044955"/>
    </source>
</evidence>
<dbReference type="CDD" id="cd00118">
    <property type="entry name" value="LysM"/>
    <property type="match status" value="1"/>
</dbReference>
<keyword evidence="4" id="KW-1185">Reference proteome</keyword>
<feature type="compositionally biased region" description="Low complexity" evidence="2">
    <location>
        <begin position="399"/>
        <end position="410"/>
    </location>
</feature>
<dbReference type="GeneID" id="80894162"/>
<dbReference type="InterPro" id="IPR018392">
    <property type="entry name" value="LysM"/>
</dbReference>
<dbReference type="InterPro" id="IPR036779">
    <property type="entry name" value="LysM_dom_sf"/>
</dbReference>
<evidence type="ECO:0000313" key="3">
    <source>
        <dbReference type="EMBL" id="KAJ4165369.1"/>
    </source>
</evidence>
<gene>
    <name evidence="3" type="ORF">LMH87_007003</name>
</gene>
<feature type="region of interest" description="Disordered" evidence="2">
    <location>
        <begin position="1"/>
        <end position="83"/>
    </location>
</feature>
<dbReference type="PANTHER" id="PTHR20932">
    <property type="entry name" value="LYSM AND PUTATIVE PEPTIDOGLYCAN-BINDING DOMAIN-CONTAINING PROTEIN"/>
    <property type="match status" value="1"/>
</dbReference>
<organism evidence="3 4">
    <name type="scientific">Akanthomyces muscarius</name>
    <name type="common">Entomopathogenic fungus</name>
    <name type="synonym">Lecanicillium muscarium</name>
    <dbReference type="NCBI Taxonomy" id="2231603"/>
    <lineage>
        <taxon>Eukaryota</taxon>
        <taxon>Fungi</taxon>
        <taxon>Dikarya</taxon>
        <taxon>Ascomycota</taxon>
        <taxon>Pezizomycotina</taxon>
        <taxon>Sordariomycetes</taxon>
        <taxon>Hypocreomycetidae</taxon>
        <taxon>Hypocreales</taxon>
        <taxon>Cordycipitaceae</taxon>
        <taxon>Akanthomyces</taxon>
    </lineage>
</organism>
<dbReference type="AlphaFoldDB" id="A0A9W8UTQ8"/>
<dbReference type="EMBL" id="JAJHUN010000001">
    <property type="protein sequence ID" value="KAJ4165369.1"/>
    <property type="molecule type" value="Genomic_DNA"/>
</dbReference>
<feature type="region of interest" description="Disordered" evidence="2">
    <location>
        <begin position="190"/>
        <end position="219"/>
    </location>
</feature>
<feature type="compositionally biased region" description="Polar residues" evidence="2">
    <location>
        <begin position="372"/>
        <end position="384"/>
    </location>
</feature>
<feature type="region of interest" description="Disordered" evidence="2">
    <location>
        <begin position="372"/>
        <end position="449"/>
    </location>
</feature>
<feature type="compositionally biased region" description="Low complexity" evidence="2">
    <location>
        <begin position="1"/>
        <end position="20"/>
    </location>
</feature>
<evidence type="ECO:0008006" key="5">
    <source>
        <dbReference type="Google" id="ProtNLM"/>
    </source>
</evidence>
<dbReference type="SUPFAM" id="SSF54106">
    <property type="entry name" value="LysM domain"/>
    <property type="match status" value="1"/>
</dbReference>
<evidence type="ECO:0000313" key="4">
    <source>
        <dbReference type="Proteomes" id="UP001144673"/>
    </source>
</evidence>
<protein>
    <recommendedName>
        <fullName evidence="5">LysM domain-containing protein</fullName>
    </recommendedName>
</protein>
<accession>A0A9W8UTQ8</accession>
<feature type="region of interest" description="Disordered" evidence="2">
    <location>
        <begin position="575"/>
        <end position="608"/>
    </location>
</feature>
<proteinExistence type="inferred from homology"/>
<sequence>MTGRPGYSARSSSGLAAGPAAGSGGAVRPRNRRLISIDDNNNDNDDVAGSTGGGGLLSAFEASASQPQSQHQDGRASAGYGGAASGSNANIGQFLGDSLTQSWSSVQGFATSILGSGPKDRRSLGSSYGSRSPNGRIPAGTQGRRRAGSNRGLASWGPEPAPSLADVAAGSLAERHAALRAAKTASVLESHDGVNGGLDASGRHKRRNSDEVDTTEQPPDDYLVYIHHVQRNDTYAGIILRYQCREDVFRKANGLWSRDSIQTRKWLTLPVDACEIRGRPCEPLASTTTQQTDLLAPSPAPTNRPQPEHDEYFSSLSDIGESDARQIGQDNKPWTHVRWVQIESFQTPVEIGRVSRQSMGYFPPRRKKSILSALSTPRQSSDLSTGMPGPSENHPTRRQSSLGSQPQLSLTPVSSRSRGGSEAAENRPAWMRRPGGVGTMGRSIRAPGPDKDSLNAWANKHFPGLNIDQLPSMSIMDSEIAHFGFKAGNSPIAGSSFVEGRQDAAALNKQGTGLDRAAAAVETWLRGALAKRPTTPLMRPRSKGAATMDSDLIELTDTGSDDGRFHHEPVGSLIEPLTISGTSSHNPGIGGATMRSSGGGGGKGKKED</sequence>
<dbReference type="KEGG" id="amus:LMH87_007003"/>